<dbReference type="AlphaFoldDB" id="A0A5R8KBK7"/>
<dbReference type="Gene3D" id="3.40.50.720">
    <property type="entry name" value="NAD(P)-binding Rossmann-like Domain"/>
    <property type="match status" value="1"/>
</dbReference>
<dbReference type="SUPFAM" id="SSF51735">
    <property type="entry name" value="NAD(P)-binding Rossmann-fold domains"/>
    <property type="match status" value="1"/>
</dbReference>
<accession>A0A5R8KBK7</accession>
<evidence type="ECO:0000313" key="4">
    <source>
        <dbReference type="Proteomes" id="UP000306196"/>
    </source>
</evidence>
<comment type="similarity">
    <text evidence="2">Belongs to the short-chain dehydrogenases/reductases (SDR) family.</text>
</comment>
<dbReference type="PRINTS" id="PR00081">
    <property type="entry name" value="GDHRDH"/>
</dbReference>
<name>A0A5R8KBK7_9BACT</name>
<dbReference type="Proteomes" id="UP000306196">
    <property type="component" value="Unassembled WGS sequence"/>
</dbReference>
<evidence type="ECO:0000256" key="2">
    <source>
        <dbReference type="RuleBase" id="RU000363"/>
    </source>
</evidence>
<gene>
    <name evidence="3" type="ORF">FEM03_17055</name>
</gene>
<dbReference type="InterPro" id="IPR002347">
    <property type="entry name" value="SDR_fam"/>
</dbReference>
<evidence type="ECO:0000256" key="1">
    <source>
        <dbReference type="ARBA" id="ARBA00023002"/>
    </source>
</evidence>
<keyword evidence="1" id="KW-0560">Oxidoreductase</keyword>
<dbReference type="PANTHER" id="PTHR43157:SF31">
    <property type="entry name" value="PHOSPHATIDYLINOSITOL-GLYCAN BIOSYNTHESIS CLASS F PROTEIN"/>
    <property type="match status" value="1"/>
</dbReference>
<dbReference type="OrthoDB" id="9809821at2"/>
<dbReference type="EMBL" id="VAUV01000012">
    <property type="protein sequence ID" value="TLD69692.1"/>
    <property type="molecule type" value="Genomic_DNA"/>
</dbReference>
<sequence>MTGKVVLVTGGTSGIGRETAIGLVRLGARVFLTGRDEGRCAETVQWIESGCDGAKVEGLMGDLSVQSEVRRLVMELRSKTDRLDVLVNNAGGWFGERRLTVDGFERTWALNHLAYVLMTMELLDMLRASGAGRVVNVASHLHAYGKMDFEDLNGERGYGSTKAYNQSKLANVLFTMALARQMEGRGLTVNALHPGAVATGMGRDMTPVMRLANGVMRWFYLSAEKGARTSIYLASSPEVAGVTGKYFVRCKEVRPARVCEDVALQERLWKVSREQVGW</sequence>
<proteinExistence type="inferred from homology"/>
<organism evidence="3 4">
    <name type="scientific">Phragmitibacter flavus</name>
    <dbReference type="NCBI Taxonomy" id="2576071"/>
    <lineage>
        <taxon>Bacteria</taxon>
        <taxon>Pseudomonadati</taxon>
        <taxon>Verrucomicrobiota</taxon>
        <taxon>Verrucomicrobiia</taxon>
        <taxon>Verrucomicrobiales</taxon>
        <taxon>Verrucomicrobiaceae</taxon>
        <taxon>Phragmitibacter</taxon>
    </lineage>
</organism>
<dbReference type="CDD" id="cd05327">
    <property type="entry name" value="retinol-DH_like_SDR_c_like"/>
    <property type="match status" value="1"/>
</dbReference>
<comment type="caution">
    <text evidence="3">The sequence shown here is derived from an EMBL/GenBank/DDBJ whole genome shotgun (WGS) entry which is preliminary data.</text>
</comment>
<reference evidence="3 4" key="1">
    <citation type="submission" date="2019-05" db="EMBL/GenBank/DDBJ databases">
        <title>Verrucobacter flavum gen. nov., sp. nov. a new member of the family Verrucomicrobiaceae.</title>
        <authorList>
            <person name="Szuroczki S."/>
            <person name="Abbaszade G."/>
            <person name="Szabo A."/>
            <person name="Felfoldi T."/>
            <person name="Schumann P."/>
            <person name="Boka K."/>
            <person name="Keki Z."/>
            <person name="Toumi M."/>
            <person name="Toth E."/>
        </authorList>
    </citation>
    <scope>NUCLEOTIDE SEQUENCE [LARGE SCALE GENOMIC DNA]</scope>
    <source>
        <strain evidence="3 4">MG-N-17</strain>
    </source>
</reference>
<dbReference type="InterPro" id="IPR036291">
    <property type="entry name" value="NAD(P)-bd_dom_sf"/>
</dbReference>
<evidence type="ECO:0000313" key="3">
    <source>
        <dbReference type="EMBL" id="TLD69692.1"/>
    </source>
</evidence>
<keyword evidence="4" id="KW-1185">Reference proteome</keyword>
<dbReference type="Pfam" id="PF00106">
    <property type="entry name" value="adh_short"/>
    <property type="match status" value="1"/>
</dbReference>
<dbReference type="PANTHER" id="PTHR43157">
    <property type="entry name" value="PHOSPHATIDYLINOSITOL-GLYCAN BIOSYNTHESIS CLASS F PROTEIN-RELATED"/>
    <property type="match status" value="1"/>
</dbReference>
<protein>
    <submittedName>
        <fullName evidence="3">SDR family oxidoreductase</fullName>
    </submittedName>
</protein>
<dbReference type="PRINTS" id="PR00080">
    <property type="entry name" value="SDRFAMILY"/>
</dbReference>
<dbReference type="GO" id="GO:0016491">
    <property type="term" value="F:oxidoreductase activity"/>
    <property type="evidence" value="ECO:0007669"/>
    <property type="project" value="UniProtKB-KW"/>
</dbReference>